<evidence type="ECO:0000259" key="4">
    <source>
        <dbReference type="PROSITE" id="PS51900"/>
    </source>
</evidence>
<evidence type="ECO:0000256" key="3">
    <source>
        <dbReference type="PROSITE-ProRule" id="PRU01248"/>
    </source>
</evidence>
<proteinExistence type="inferred from homology"/>
<reference evidence="5 6" key="1">
    <citation type="submission" date="2023-03" db="EMBL/GenBank/DDBJ databases">
        <title>Novel Species.</title>
        <authorList>
            <person name="Ma S."/>
        </authorList>
    </citation>
    <scope>NUCLEOTIDE SEQUENCE [LARGE SCALE GENOMIC DNA]</scope>
    <source>
        <strain evidence="5 6">LIND6LT2</strain>
    </source>
</reference>
<gene>
    <name evidence="5" type="ORF">QBE51_07310</name>
</gene>
<evidence type="ECO:0000313" key="6">
    <source>
        <dbReference type="Proteomes" id="UP001486565"/>
    </source>
</evidence>
<dbReference type="InterPro" id="IPR004107">
    <property type="entry name" value="Integrase_SAM-like_N"/>
</dbReference>
<protein>
    <submittedName>
        <fullName evidence="5">Site-specific integrase</fullName>
    </submittedName>
</protein>
<dbReference type="RefSeq" id="WP_341878272.1">
    <property type="nucleotide sequence ID" value="NZ_CP121687.1"/>
</dbReference>
<keyword evidence="6" id="KW-1185">Reference proteome</keyword>
<dbReference type="Proteomes" id="UP001486565">
    <property type="component" value="Chromosome"/>
</dbReference>
<evidence type="ECO:0000256" key="2">
    <source>
        <dbReference type="ARBA" id="ARBA00023125"/>
    </source>
</evidence>
<keyword evidence="2 3" id="KW-0238">DNA-binding</keyword>
<name>A0ABZ2Y7I2_9FIRM</name>
<accession>A0ABZ2Y7I2</accession>
<evidence type="ECO:0000313" key="5">
    <source>
        <dbReference type="EMBL" id="WZL71308.1"/>
    </source>
</evidence>
<feature type="domain" description="Core-binding (CB)" evidence="4">
    <location>
        <begin position="5"/>
        <end position="85"/>
    </location>
</feature>
<comment type="similarity">
    <text evidence="1">Belongs to the 'phage' integrase family.</text>
</comment>
<dbReference type="EMBL" id="CP121687">
    <property type="protein sequence ID" value="WZL71308.1"/>
    <property type="molecule type" value="Genomic_DNA"/>
</dbReference>
<dbReference type="Pfam" id="PF02899">
    <property type="entry name" value="Phage_int_SAM_1"/>
    <property type="match status" value="1"/>
</dbReference>
<dbReference type="InterPro" id="IPR010998">
    <property type="entry name" value="Integrase_recombinase_N"/>
</dbReference>
<dbReference type="PROSITE" id="PS51900">
    <property type="entry name" value="CB"/>
    <property type="match status" value="1"/>
</dbReference>
<dbReference type="InterPro" id="IPR044068">
    <property type="entry name" value="CB"/>
</dbReference>
<sequence length="96" mass="11433">MNLQMVEQEIASTFSTYETSMEKRIRYISGMKHFAEYLDKNNIELDEVGESVIEDYANELKSSGYPEVFINNNLKAVRKYFSYQKNQDYLSENRFF</sequence>
<dbReference type="SUPFAM" id="SSF47823">
    <property type="entry name" value="lambda integrase-like, N-terminal domain"/>
    <property type="match status" value="1"/>
</dbReference>
<evidence type="ECO:0000256" key="1">
    <source>
        <dbReference type="ARBA" id="ARBA00008857"/>
    </source>
</evidence>
<dbReference type="Gene3D" id="1.10.150.130">
    <property type="match status" value="1"/>
</dbReference>
<organism evidence="5 6">
    <name type="scientific">Defluviitalea saccharophila</name>
    <dbReference type="NCBI Taxonomy" id="879970"/>
    <lineage>
        <taxon>Bacteria</taxon>
        <taxon>Bacillati</taxon>
        <taxon>Bacillota</taxon>
        <taxon>Clostridia</taxon>
        <taxon>Lachnospirales</taxon>
        <taxon>Defluviitaleaceae</taxon>
        <taxon>Defluviitalea</taxon>
    </lineage>
</organism>